<feature type="transmembrane region" description="Helical" evidence="6">
    <location>
        <begin position="60"/>
        <end position="82"/>
    </location>
</feature>
<evidence type="ECO:0000256" key="1">
    <source>
        <dbReference type="ARBA" id="ARBA00004141"/>
    </source>
</evidence>
<evidence type="ECO:0000313" key="8">
    <source>
        <dbReference type="Proteomes" id="UP000313312"/>
    </source>
</evidence>
<evidence type="ECO:0000256" key="6">
    <source>
        <dbReference type="SAM" id="Phobius"/>
    </source>
</evidence>
<comment type="subcellular location">
    <subcellularLocation>
        <location evidence="1">Membrane</location>
        <topology evidence="1">Multi-pass membrane protein</topology>
    </subcellularLocation>
</comment>
<evidence type="ECO:0000256" key="4">
    <source>
        <dbReference type="ARBA" id="ARBA00022989"/>
    </source>
</evidence>
<protein>
    <submittedName>
        <fullName evidence="7">AI-2E family transporter</fullName>
    </submittedName>
</protein>
<dbReference type="Proteomes" id="UP000313312">
    <property type="component" value="Unassembled WGS sequence"/>
</dbReference>
<comment type="similarity">
    <text evidence="2">Belongs to the autoinducer-2 exporter (AI-2E) (TC 2.A.86) family.</text>
</comment>
<keyword evidence="3 6" id="KW-0812">Transmembrane</keyword>
<evidence type="ECO:0000256" key="2">
    <source>
        <dbReference type="ARBA" id="ARBA00009773"/>
    </source>
</evidence>
<feature type="transmembrane region" description="Helical" evidence="6">
    <location>
        <begin position="266"/>
        <end position="286"/>
    </location>
</feature>
<feature type="transmembrane region" description="Helical" evidence="6">
    <location>
        <begin position="20"/>
        <end position="48"/>
    </location>
</feature>
<feature type="transmembrane region" description="Helical" evidence="6">
    <location>
        <begin position="207"/>
        <end position="224"/>
    </location>
</feature>
<feature type="transmembrane region" description="Helical" evidence="6">
    <location>
        <begin position="236"/>
        <end position="260"/>
    </location>
</feature>
<gene>
    <name evidence="7" type="ORF">DID87_03995</name>
</gene>
<sequence>MQVHWNNFINNVRLRRTFVLMFIVSVLYFCREMMTTVLLTFIFTLLVTKMVVAIRKKIKIPIPILVIIIYALIVGLITYAAINYLPTIADQTAKYTKQLINFYQHPRRITNPQVREVVIKFMHSVNVPHQIQDSLGLIWSYITSIGTVSFSLFMSILLSFFFTLELEQTKRFSKKFLDSTFGWFFQDLQYFGNIFVKTFGVVLETQFFIAICNTVITTTCLAFMHMPELALFSLMIFFLSLIPVAGVIVSVIPLSIAGYAVGGLRYIVYIMIIILVVHAIEAYILNPKFMSARTELPIFYTFVMLLIGEHFLGTWGLIVSVPIFTFLLDVFGVQKVDQVNKDREKNPGFIRKLLKKYVK</sequence>
<evidence type="ECO:0000256" key="3">
    <source>
        <dbReference type="ARBA" id="ARBA00022692"/>
    </source>
</evidence>
<dbReference type="Pfam" id="PF01594">
    <property type="entry name" value="AI-2E_transport"/>
    <property type="match status" value="1"/>
</dbReference>
<dbReference type="AlphaFoldDB" id="A0A5C4TJ36"/>
<feature type="transmembrane region" description="Helical" evidence="6">
    <location>
        <begin position="298"/>
        <end position="328"/>
    </location>
</feature>
<accession>A0A5C4TJ36</accession>
<dbReference type="EMBL" id="QFCR01000009">
    <property type="protein sequence ID" value="TNK90473.1"/>
    <property type="molecule type" value="Genomic_DNA"/>
</dbReference>
<keyword evidence="5 6" id="KW-0472">Membrane</keyword>
<proteinExistence type="inferred from homology"/>
<dbReference type="PANTHER" id="PTHR21716:SF62">
    <property type="entry name" value="TRANSPORT PROTEIN YDBI-RELATED"/>
    <property type="match status" value="1"/>
</dbReference>
<dbReference type="PANTHER" id="PTHR21716">
    <property type="entry name" value="TRANSMEMBRANE PROTEIN"/>
    <property type="match status" value="1"/>
</dbReference>
<dbReference type="GO" id="GO:0016020">
    <property type="term" value="C:membrane"/>
    <property type="evidence" value="ECO:0007669"/>
    <property type="project" value="UniProtKB-SubCell"/>
</dbReference>
<feature type="transmembrane region" description="Helical" evidence="6">
    <location>
        <begin position="138"/>
        <end position="164"/>
    </location>
</feature>
<dbReference type="RefSeq" id="WP_139571124.1">
    <property type="nucleotide sequence ID" value="NZ_JARBEW010000005.1"/>
</dbReference>
<name>A0A5C4TJ36_FRUSA</name>
<dbReference type="GO" id="GO:0055085">
    <property type="term" value="P:transmembrane transport"/>
    <property type="evidence" value="ECO:0007669"/>
    <property type="project" value="TreeGrafter"/>
</dbReference>
<evidence type="ECO:0000313" key="7">
    <source>
        <dbReference type="EMBL" id="TNK90473.1"/>
    </source>
</evidence>
<evidence type="ECO:0000256" key="5">
    <source>
        <dbReference type="ARBA" id="ARBA00023136"/>
    </source>
</evidence>
<organism evidence="7 8">
    <name type="scientific">Fructilactobacillus sanfranciscensis</name>
    <name type="common">Lactobacillus sanfranciscensis</name>
    <dbReference type="NCBI Taxonomy" id="1625"/>
    <lineage>
        <taxon>Bacteria</taxon>
        <taxon>Bacillati</taxon>
        <taxon>Bacillota</taxon>
        <taxon>Bacilli</taxon>
        <taxon>Lactobacillales</taxon>
        <taxon>Lactobacillaceae</taxon>
        <taxon>Fructilactobacillus</taxon>
    </lineage>
</organism>
<keyword evidence="4 6" id="KW-1133">Transmembrane helix</keyword>
<comment type="caution">
    <text evidence="7">The sequence shown here is derived from an EMBL/GenBank/DDBJ whole genome shotgun (WGS) entry which is preliminary data.</text>
</comment>
<dbReference type="InterPro" id="IPR002549">
    <property type="entry name" value="AI-2E-like"/>
</dbReference>
<reference evidence="7 8" key="1">
    <citation type="submission" date="2018-05" db="EMBL/GenBank/DDBJ databases">
        <title>Lactobacillus sanfranciscensis Ah4 draft denome sequence.</title>
        <authorList>
            <person name="Zhang G."/>
        </authorList>
    </citation>
    <scope>NUCLEOTIDE SEQUENCE [LARGE SCALE GENOMIC DNA]</scope>
    <source>
        <strain evidence="7 8">Ah4</strain>
    </source>
</reference>